<feature type="compositionally biased region" description="Pro residues" evidence="1">
    <location>
        <begin position="217"/>
        <end position="226"/>
    </location>
</feature>
<dbReference type="SMART" id="SM00239">
    <property type="entry name" value="C2"/>
    <property type="match status" value="1"/>
</dbReference>
<comment type="caution">
    <text evidence="3">The sequence shown here is derived from an EMBL/GenBank/DDBJ whole genome shotgun (WGS) entry which is preliminary data.</text>
</comment>
<gene>
    <name evidence="3" type="ORF">KIW84_021921</name>
</gene>
<evidence type="ECO:0000313" key="3">
    <source>
        <dbReference type="EMBL" id="KAI5435285.1"/>
    </source>
</evidence>
<dbReference type="PANTHER" id="PTHR32246">
    <property type="entry name" value="INGRESSION PROTEIN FIC1"/>
    <property type="match status" value="1"/>
</dbReference>
<name>A0A9D4YDQ1_PEA</name>
<dbReference type="InterPro" id="IPR044750">
    <property type="entry name" value="C2_SRC2/BAP"/>
</dbReference>
<keyword evidence="4" id="KW-1185">Reference proteome</keyword>
<dbReference type="Gramene" id="Psat02G0192100-T1">
    <property type="protein sequence ID" value="KAI5435285.1"/>
    <property type="gene ID" value="KIW84_021921"/>
</dbReference>
<dbReference type="Gene3D" id="2.60.40.150">
    <property type="entry name" value="C2 domain"/>
    <property type="match status" value="1"/>
</dbReference>
<sequence>MVKISVEICIISARGVRASPSLWKHQWYAVGWVDPTNKYITKVDASTNTNPLWRTKFSVPVDNSDPGFQDLALNVQVYSRDPFFFSEKLHGSATVLLKEFLAKDTQNEEIGSYQLRKNKSKKPRGFVDVSVRVSQDKEESNSHSGNEGGGILLSDNGSNKGGNGQRYHQQMDPVSFNGPFKQAQTNEPYSHPMPFPTNYSNPYVGGPTYPAGAGPSYQPPPPPPPSNFGYVPTFHQSNDGLAPSYFNMPSSSGTAPRQRGPPGFAMGAGAGALAAGAVMFGDNLMSGFDFPSGIGDPAISIATDPLF</sequence>
<dbReference type="CDD" id="cd04051">
    <property type="entry name" value="C2_SRC2_like"/>
    <property type="match status" value="1"/>
</dbReference>
<evidence type="ECO:0000256" key="1">
    <source>
        <dbReference type="SAM" id="MobiDB-lite"/>
    </source>
</evidence>
<feature type="domain" description="C2" evidence="2">
    <location>
        <begin position="1"/>
        <end position="110"/>
    </location>
</feature>
<dbReference type="AlphaFoldDB" id="A0A9D4YDQ1"/>
<dbReference type="OrthoDB" id="1910234at2759"/>
<evidence type="ECO:0000259" key="2">
    <source>
        <dbReference type="PROSITE" id="PS50004"/>
    </source>
</evidence>
<dbReference type="InterPro" id="IPR000008">
    <property type="entry name" value="C2_dom"/>
</dbReference>
<dbReference type="SUPFAM" id="SSF49562">
    <property type="entry name" value="C2 domain (Calcium/lipid-binding domain, CaLB)"/>
    <property type="match status" value="1"/>
</dbReference>
<reference evidence="3 4" key="1">
    <citation type="journal article" date="2022" name="Nat. Genet.">
        <title>Improved pea reference genome and pan-genome highlight genomic features and evolutionary characteristics.</title>
        <authorList>
            <person name="Yang T."/>
            <person name="Liu R."/>
            <person name="Luo Y."/>
            <person name="Hu S."/>
            <person name="Wang D."/>
            <person name="Wang C."/>
            <person name="Pandey M.K."/>
            <person name="Ge S."/>
            <person name="Xu Q."/>
            <person name="Li N."/>
            <person name="Li G."/>
            <person name="Huang Y."/>
            <person name="Saxena R.K."/>
            <person name="Ji Y."/>
            <person name="Li M."/>
            <person name="Yan X."/>
            <person name="He Y."/>
            <person name="Liu Y."/>
            <person name="Wang X."/>
            <person name="Xiang C."/>
            <person name="Varshney R.K."/>
            <person name="Ding H."/>
            <person name="Gao S."/>
            <person name="Zong X."/>
        </authorList>
    </citation>
    <scope>NUCLEOTIDE SEQUENCE [LARGE SCALE GENOMIC DNA]</scope>
    <source>
        <strain evidence="3 4">cv. Zhongwan 6</strain>
    </source>
</reference>
<dbReference type="EMBL" id="JAMSHJ010000002">
    <property type="protein sequence ID" value="KAI5435285.1"/>
    <property type="molecule type" value="Genomic_DNA"/>
</dbReference>
<feature type="region of interest" description="Disordered" evidence="1">
    <location>
        <begin position="132"/>
        <end position="227"/>
    </location>
</feature>
<dbReference type="Proteomes" id="UP001058974">
    <property type="component" value="Chromosome 2"/>
</dbReference>
<dbReference type="InterPro" id="IPR035892">
    <property type="entry name" value="C2_domain_sf"/>
</dbReference>
<dbReference type="PROSITE" id="PS50004">
    <property type="entry name" value="C2"/>
    <property type="match status" value="1"/>
</dbReference>
<protein>
    <recommendedName>
        <fullName evidence="2">C2 domain-containing protein</fullName>
    </recommendedName>
</protein>
<dbReference type="PANTHER" id="PTHR32246:SF15">
    <property type="entry name" value="CALCIUM-DEPENDENT LIPID-BINDING (CALB DOMAIN) FAMILY PROTEIN"/>
    <property type="match status" value="1"/>
</dbReference>
<dbReference type="GO" id="GO:0006952">
    <property type="term" value="P:defense response"/>
    <property type="evidence" value="ECO:0007669"/>
    <property type="project" value="InterPro"/>
</dbReference>
<organism evidence="3 4">
    <name type="scientific">Pisum sativum</name>
    <name type="common">Garden pea</name>
    <name type="synonym">Lathyrus oleraceus</name>
    <dbReference type="NCBI Taxonomy" id="3888"/>
    <lineage>
        <taxon>Eukaryota</taxon>
        <taxon>Viridiplantae</taxon>
        <taxon>Streptophyta</taxon>
        <taxon>Embryophyta</taxon>
        <taxon>Tracheophyta</taxon>
        <taxon>Spermatophyta</taxon>
        <taxon>Magnoliopsida</taxon>
        <taxon>eudicotyledons</taxon>
        <taxon>Gunneridae</taxon>
        <taxon>Pentapetalae</taxon>
        <taxon>rosids</taxon>
        <taxon>fabids</taxon>
        <taxon>Fabales</taxon>
        <taxon>Fabaceae</taxon>
        <taxon>Papilionoideae</taxon>
        <taxon>50 kb inversion clade</taxon>
        <taxon>NPAAA clade</taxon>
        <taxon>Hologalegina</taxon>
        <taxon>IRL clade</taxon>
        <taxon>Fabeae</taxon>
        <taxon>Lathyrus</taxon>
    </lineage>
</organism>
<proteinExistence type="predicted"/>
<accession>A0A9D4YDQ1</accession>
<evidence type="ECO:0000313" key="4">
    <source>
        <dbReference type="Proteomes" id="UP001058974"/>
    </source>
</evidence>
<dbReference type="Pfam" id="PF00168">
    <property type="entry name" value="C2"/>
    <property type="match status" value="1"/>
</dbReference>